<organism evidence="7 8">
    <name type="scientific">Pallidibacillus pasinlerensis</name>
    <dbReference type="NCBI Taxonomy" id="2703818"/>
    <lineage>
        <taxon>Bacteria</taxon>
        <taxon>Bacillati</taxon>
        <taxon>Bacillota</taxon>
        <taxon>Bacilli</taxon>
        <taxon>Bacillales</taxon>
        <taxon>Bacillaceae</taxon>
        <taxon>Pallidibacillus</taxon>
    </lineage>
</organism>
<evidence type="ECO:0000256" key="2">
    <source>
        <dbReference type="ARBA" id="ARBA00022840"/>
    </source>
</evidence>
<dbReference type="Pfam" id="PF13426">
    <property type="entry name" value="PAS_9"/>
    <property type="match status" value="1"/>
</dbReference>
<dbReference type="RefSeq" id="WP_161920860.1">
    <property type="nucleotide sequence ID" value="NZ_JAACYS010000043.1"/>
</dbReference>
<dbReference type="InterPro" id="IPR009057">
    <property type="entry name" value="Homeodomain-like_sf"/>
</dbReference>
<dbReference type="PANTHER" id="PTHR32071">
    <property type="entry name" value="TRANSCRIPTIONAL REGULATORY PROTEIN"/>
    <property type="match status" value="1"/>
</dbReference>
<dbReference type="InterPro" id="IPR025662">
    <property type="entry name" value="Sigma_54_int_dom_ATP-bd_1"/>
</dbReference>
<dbReference type="SUPFAM" id="SSF46689">
    <property type="entry name" value="Homeodomain-like"/>
    <property type="match status" value="1"/>
</dbReference>
<dbReference type="InterPro" id="IPR027417">
    <property type="entry name" value="P-loop_NTPase"/>
</dbReference>
<feature type="domain" description="PAS" evidence="6">
    <location>
        <begin position="113"/>
        <end position="184"/>
    </location>
</feature>
<dbReference type="EMBL" id="JAACYS010000043">
    <property type="protein sequence ID" value="NCU18029.1"/>
    <property type="molecule type" value="Genomic_DNA"/>
</dbReference>
<evidence type="ECO:0000259" key="6">
    <source>
        <dbReference type="PROSITE" id="PS50112"/>
    </source>
</evidence>
<dbReference type="CDD" id="cd00009">
    <property type="entry name" value="AAA"/>
    <property type="match status" value="1"/>
</dbReference>
<dbReference type="Pfam" id="PF00158">
    <property type="entry name" value="Sigma54_activat"/>
    <property type="match status" value="1"/>
</dbReference>
<dbReference type="CDD" id="cd00130">
    <property type="entry name" value="PAS"/>
    <property type="match status" value="1"/>
</dbReference>
<gene>
    <name evidence="7" type="ORF">GW534_09900</name>
</gene>
<accession>A0ABX0A7K6</accession>
<dbReference type="PROSITE" id="PS50112">
    <property type="entry name" value="PAS"/>
    <property type="match status" value="1"/>
</dbReference>
<evidence type="ECO:0000256" key="4">
    <source>
        <dbReference type="ARBA" id="ARBA00023163"/>
    </source>
</evidence>
<dbReference type="SUPFAM" id="SSF52540">
    <property type="entry name" value="P-loop containing nucleoside triphosphate hydrolases"/>
    <property type="match status" value="1"/>
</dbReference>
<dbReference type="InterPro" id="IPR002078">
    <property type="entry name" value="Sigma_54_int"/>
</dbReference>
<evidence type="ECO:0000313" key="7">
    <source>
        <dbReference type="EMBL" id="NCU18029.1"/>
    </source>
</evidence>
<keyword evidence="8" id="KW-1185">Reference proteome</keyword>
<sequence length="567" mass="65214">MRRKWTEALRGNFLILEQEEGDENSLKEIITKNEGEKVFLKNNSEVFLVEMLVEKEHINYYRCIEISDDHNLNRVAEEFKNFHYILYKEKGNYIGYISSGELAAFFEKKCNVIKTYTETILDTIDGSCTVVNADLEVLFWTKGAERLFSVKQKDIIGKQITDFFDPEHLELLNTLKNGTSLNHKQHKAREDLVVLINSNPVYLDGEIIGAVVAETDITSQIRLNQELSTTSEKLFALERESKIFKEDPFKMIRGNSMELKNAISMAKRAAETSANILIQGESGVGKELFAKAIHTIREGSDAPFIAINCGAIPATLFESEMFGYERGAFSGADSKGKKGKVELARGGTLFLDEIGEMPLEMQVKLLRLLQEKRYFPVGGTKEKEVDFRVIAATNRDLKQLVEEEKFRDDLYYRLNVVSIEIPPLRKRPGDVIELTHYFLYETSIKYNRPIHGISQELMQALLQHEWPGNIRELKNVVERLVVFSEDGELSIEHLPFQIEGYQTKNSLQYELDQNDSKSLTERLEEVERRILINELKRTKGNKKEVANRLNITRATLYNRLKKLGIEY</sequence>
<dbReference type="Pfam" id="PF02954">
    <property type="entry name" value="HTH_8"/>
    <property type="match status" value="1"/>
</dbReference>
<dbReference type="Gene3D" id="3.40.50.300">
    <property type="entry name" value="P-loop containing nucleotide triphosphate hydrolases"/>
    <property type="match status" value="1"/>
</dbReference>
<proteinExistence type="predicted"/>
<dbReference type="PANTHER" id="PTHR32071:SF57">
    <property type="entry name" value="C4-DICARBOXYLATE TRANSPORT TRANSCRIPTIONAL REGULATORY PROTEIN DCTD"/>
    <property type="match status" value="1"/>
</dbReference>
<dbReference type="InterPro" id="IPR025944">
    <property type="entry name" value="Sigma_54_int_dom_CS"/>
</dbReference>
<evidence type="ECO:0000313" key="8">
    <source>
        <dbReference type="Proteomes" id="UP000743899"/>
    </source>
</evidence>
<dbReference type="InterPro" id="IPR035965">
    <property type="entry name" value="PAS-like_dom_sf"/>
</dbReference>
<protein>
    <submittedName>
        <fullName evidence="7">PAS domain-containing protein</fullName>
    </submittedName>
</protein>
<keyword evidence="4" id="KW-0804">Transcription</keyword>
<dbReference type="InterPro" id="IPR000014">
    <property type="entry name" value="PAS"/>
</dbReference>
<dbReference type="Gene3D" id="1.10.10.60">
    <property type="entry name" value="Homeodomain-like"/>
    <property type="match status" value="1"/>
</dbReference>
<dbReference type="SMART" id="SM00382">
    <property type="entry name" value="AAA"/>
    <property type="match status" value="1"/>
</dbReference>
<dbReference type="PROSITE" id="PS00675">
    <property type="entry name" value="SIGMA54_INTERACT_1"/>
    <property type="match status" value="1"/>
</dbReference>
<evidence type="ECO:0000256" key="1">
    <source>
        <dbReference type="ARBA" id="ARBA00022741"/>
    </source>
</evidence>
<dbReference type="PROSITE" id="PS00688">
    <property type="entry name" value="SIGMA54_INTERACT_3"/>
    <property type="match status" value="1"/>
</dbReference>
<dbReference type="InterPro" id="IPR003593">
    <property type="entry name" value="AAA+_ATPase"/>
</dbReference>
<dbReference type="SMART" id="SM00091">
    <property type="entry name" value="PAS"/>
    <property type="match status" value="1"/>
</dbReference>
<name>A0ABX0A7K6_9BACI</name>
<feature type="domain" description="Sigma-54 factor interaction" evidence="5">
    <location>
        <begin position="252"/>
        <end position="482"/>
    </location>
</feature>
<keyword evidence="1" id="KW-0547">Nucleotide-binding</keyword>
<dbReference type="InterPro" id="IPR002197">
    <property type="entry name" value="HTH_Fis"/>
</dbReference>
<evidence type="ECO:0000259" key="5">
    <source>
        <dbReference type="PROSITE" id="PS50045"/>
    </source>
</evidence>
<dbReference type="InterPro" id="IPR058031">
    <property type="entry name" value="AAA_lid_NorR"/>
</dbReference>
<reference evidence="7 8" key="1">
    <citation type="submission" date="2020-01" db="EMBL/GenBank/DDBJ databases">
        <title>A novel Bacillus sp. from Pasinler.</title>
        <authorList>
            <person name="Adiguzel A."/>
            <person name="Ay H."/>
            <person name="Baltaci M.O."/>
        </authorList>
    </citation>
    <scope>NUCLEOTIDE SEQUENCE [LARGE SCALE GENOMIC DNA]</scope>
    <source>
        <strain evidence="7 8">P1</strain>
    </source>
</reference>
<comment type="caution">
    <text evidence="7">The sequence shown here is derived from an EMBL/GenBank/DDBJ whole genome shotgun (WGS) entry which is preliminary data.</text>
</comment>
<keyword evidence="2" id="KW-0067">ATP-binding</keyword>
<dbReference type="Pfam" id="PF25601">
    <property type="entry name" value="AAA_lid_14"/>
    <property type="match status" value="1"/>
</dbReference>
<dbReference type="Proteomes" id="UP000743899">
    <property type="component" value="Unassembled WGS sequence"/>
</dbReference>
<evidence type="ECO:0000256" key="3">
    <source>
        <dbReference type="ARBA" id="ARBA00023015"/>
    </source>
</evidence>
<dbReference type="PRINTS" id="PR01590">
    <property type="entry name" value="HTHFIS"/>
</dbReference>
<dbReference type="Gene3D" id="1.10.8.60">
    <property type="match status" value="1"/>
</dbReference>
<dbReference type="PROSITE" id="PS50045">
    <property type="entry name" value="SIGMA54_INTERACT_4"/>
    <property type="match status" value="1"/>
</dbReference>
<dbReference type="Gene3D" id="3.30.450.20">
    <property type="entry name" value="PAS domain"/>
    <property type="match status" value="1"/>
</dbReference>
<keyword evidence="3" id="KW-0805">Transcription regulation</keyword>
<dbReference type="SUPFAM" id="SSF55785">
    <property type="entry name" value="PYP-like sensor domain (PAS domain)"/>
    <property type="match status" value="1"/>
</dbReference>